<name>A0A0R0KM20_SOYBN</name>
<dbReference type="Gramene" id="KRH65704">
    <property type="protein sequence ID" value="KRH65704"/>
    <property type="gene ID" value="GLYMA_03G055800"/>
</dbReference>
<dbReference type="InterPro" id="IPR045249">
    <property type="entry name" value="HARBI1-like"/>
</dbReference>
<accession>A0A0R0KM20</accession>
<dbReference type="PANTHER" id="PTHR22930:SF280">
    <property type="entry name" value="OS11G0202600 PROTEIN"/>
    <property type="match status" value="1"/>
</dbReference>
<dbReference type="InterPro" id="IPR058353">
    <property type="entry name" value="DUF8040"/>
</dbReference>
<reference evidence="3" key="2">
    <citation type="submission" date="2018-02" db="UniProtKB">
        <authorList>
            <consortium name="EnsemblPlants"/>
        </authorList>
    </citation>
    <scope>IDENTIFICATION</scope>
    <source>
        <strain evidence="3">Williams 82</strain>
    </source>
</reference>
<dbReference type="AlphaFoldDB" id="A0A0R0KM20"/>
<keyword evidence="4" id="KW-1185">Reference proteome</keyword>
<protein>
    <recommendedName>
        <fullName evidence="1">DUF8040 domain-containing protein</fullName>
    </recommendedName>
</protein>
<reference evidence="2" key="3">
    <citation type="submission" date="2018-07" db="EMBL/GenBank/DDBJ databases">
        <title>WGS assembly of Glycine max.</title>
        <authorList>
            <person name="Schmutz J."/>
            <person name="Cannon S."/>
            <person name="Schlueter J."/>
            <person name="Ma J."/>
            <person name="Mitros T."/>
            <person name="Nelson W."/>
            <person name="Hyten D."/>
            <person name="Song Q."/>
            <person name="Thelen J."/>
            <person name="Cheng J."/>
            <person name="Xu D."/>
            <person name="Hellsten U."/>
            <person name="May G."/>
            <person name="Yu Y."/>
            <person name="Sakurai T."/>
            <person name="Umezawa T."/>
            <person name="Bhattacharyya M."/>
            <person name="Sandhu D."/>
            <person name="Valliyodan B."/>
            <person name="Lindquist E."/>
            <person name="Peto M."/>
            <person name="Grant D."/>
            <person name="Shu S."/>
            <person name="Goodstein D."/>
            <person name="Barry K."/>
            <person name="Futrell-Griggs M."/>
            <person name="Abernathy B."/>
            <person name="Du J."/>
            <person name="Tian Z."/>
            <person name="Zhu L."/>
            <person name="Gill N."/>
            <person name="Joshi T."/>
            <person name="Libault M."/>
            <person name="Sethuraman A."/>
            <person name="Zhang X."/>
            <person name="Shinozaki K."/>
            <person name="Nguyen H."/>
            <person name="Wing R."/>
            <person name="Cregan P."/>
            <person name="Specht J."/>
            <person name="Grimwood J."/>
            <person name="Rokhsar D."/>
            <person name="Stacey G."/>
            <person name="Shoemaker R."/>
            <person name="Jackson S."/>
        </authorList>
    </citation>
    <scope>NUCLEOTIDE SEQUENCE</scope>
    <source>
        <tissue evidence="2">Callus</tissue>
    </source>
</reference>
<dbReference type="Proteomes" id="UP000008827">
    <property type="component" value="Chromosome 3"/>
</dbReference>
<feature type="domain" description="DUF8040" evidence="1">
    <location>
        <begin position="17"/>
        <end position="77"/>
    </location>
</feature>
<dbReference type="EnsemblPlants" id="KRH65704">
    <property type="protein sequence ID" value="KRH65704"/>
    <property type="gene ID" value="GLYMA_03G055800"/>
</dbReference>
<evidence type="ECO:0000313" key="4">
    <source>
        <dbReference type="Proteomes" id="UP000008827"/>
    </source>
</evidence>
<evidence type="ECO:0000259" key="1">
    <source>
        <dbReference type="Pfam" id="PF26138"/>
    </source>
</evidence>
<organism evidence="2">
    <name type="scientific">Glycine max</name>
    <name type="common">Soybean</name>
    <name type="synonym">Glycine hispida</name>
    <dbReference type="NCBI Taxonomy" id="3847"/>
    <lineage>
        <taxon>Eukaryota</taxon>
        <taxon>Viridiplantae</taxon>
        <taxon>Streptophyta</taxon>
        <taxon>Embryophyta</taxon>
        <taxon>Tracheophyta</taxon>
        <taxon>Spermatophyta</taxon>
        <taxon>Magnoliopsida</taxon>
        <taxon>eudicotyledons</taxon>
        <taxon>Gunneridae</taxon>
        <taxon>Pentapetalae</taxon>
        <taxon>rosids</taxon>
        <taxon>fabids</taxon>
        <taxon>Fabales</taxon>
        <taxon>Fabaceae</taxon>
        <taxon>Papilionoideae</taxon>
        <taxon>50 kb inversion clade</taxon>
        <taxon>NPAAA clade</taxon>
        <taxon>indigoferoid/millettioid clade</taxon>
        <taxon>Phaseoleae</taxon>
        <taxon>Glycine</taxon>
        <taxon>Glycine subgen. Soja</taxon>
    </lineage>
</organism>
<dbReference type="PANTHER" id="PTHR22930">
    <property type="match status" value="1"/>
</dbReference>
<evidence type="ECO:0000313" key="2">
    <source>
        <dbReference type="EMBL" id="KRH65704.1"/>
    </source>
</evidence>
<gene>
    <name evidence="2" type="ORF">GLYMA_03G055800</name>
</gene>
<proteinExistence type="predicted"/>
<sequence>MTYGAQQIHFFEMADSSVCKLLKERKKIKDTRFLTVQEHVAIFFVIIYQTTTTRSATSHFQHSIDIIHRHVKHVLEDCVGAIDDTHILACIPKDLQILSRRSKLEPTINVLCCCSFVMKFTCVMNLDNHFPISFLLSYHGERYHLRDYRSQQTPQSPLELFNYMHSSLKDALGI</sequence>
<dbReference type="EMBL" id="CM000836">
    <property type="protein sequence ID" value="KRH65704.1"/>
    <property type="molecule type" value="Genomic_DNA"/>
</dbReference>
<dbReference type="Pfam" id="PF26138">
    <property type="entry name" value="DUF8040"/>
    <property type="match status" value="1"/>
</dbReference>
<reference evidence="2 3" key="1">
    <citation type="journal article" date="2010" name="Nature">
        <title>Genome sequence of the palaeopolyploid soybean.</title>
        <authorList>
            <person name="Schmutz J."/>
            <person name="Cannon S.B."/>
            <person name="Schlueter J."/>
            <person name="Ma J."/>
            <person name="Mitros T."/>
            <person name="Nelson W."/>
            <person name="Hyten D.L."/>
            <person name="Song Q."/>
            <person name="Thelen J.J."/>
            <person name="Cheng J."/>
            <person name="Xu D."/>
            <person name="Hellsten U."/>
            <person name="May G.D."/>
            <person name="Yu Y."/>
            <person name="Sakurai T."/>
            <person name="Umezawa T."/>
            <person name="Bhattacharyya M.K."/>
            <person name="Sandhu D."/>
            <person name="Valliyodan B."/>
            <person name="Lindquist E."/>
            <person name="Peto M."/>
            <person name="Grant D."/>
            <person name="Shu S."/>
            <person name="Goodstein D."/>
            <person name="Barry K."/>
            <person name="Futrell-Griggs M."/>
            <person name="Abernathy B."/>
            <person name="Du J."/>
            <person name="Tian Z."/>
            <person name="Zhu L."/>
            <person name="Gill N."/>
            <person name="Joshi T."/>
            <person name="Libault M."/>
            <person name="Sethuraman A."/>
            <person name="Zhang X.-C."/>
            <person name="Shinozaki K."/>
            <person name="Nguyen H.T."/>
            <person name="Wing R.A."/>
            <person name="Cregan P."/>
            <person name="Specht J."/>
            <person name="Grimwood J."/>
            <person name="Rokhsar D."/>
            <person name="Stacey G."/>
            <person name="Shoemaker R.C."/>
            <person name="Jackson S.A."/>
        </authorList>
    </citation>
    <scope>NUCLEOTIDE SEQUENCE</scope>
    <source>
        <strain evidence="3">cv. Williams 82</strain>
        <tissue evidence="2">Callus</tissue>
    </source>
</reference>
<evidence type="ECO:0000313" key="3">
    <source>
        <dbReference type="EnsemblPlants" id="KRH65704"/>
    </source>
</evidence>
<dbReference type="InParanoid" id="A0A0R0KM20"/>